<evidence type="ECO:0000313" key="9">
    <source>
        <dbReference type="Proteomes" id="UP001150238"/>
    </source>
</evidence>
<dbReference type="InterPro" id="IPR051991">
    <property type="entry name" value="Mitoribosomal_protein_bL32"/>
</dbReference>
<proteinExistence type="inferred from homology"/>
<evidence type="ECO:0000256" key="2">
    <source>
        <dbReference type="ARBA" id="ARBA00008560"/>
    </source>
</evidence>
<dbReference type="HAMAP" id="MF_00340">
    <property type="entry name" value="Ribosomal_bL32"/>
    <property type="match status" value="1"/>
</dbReference>
<accession>A0A9W9DXV2</accession>
<keyword evidence="4" id="KW-0689">Ribosomal protein</keyword>
<dbReference type="InterPro" id="IPR002677">
    <property type="entry name" value="Ribosomal_bL32"/>
</dbReference>
<dbReference type="SUPFAM" id="SSF57829">
    <property type="entry name" value="Zn-binding ribosomal proteins"/>
    <property type="match status" value="1"/>
</dbReference>
<comment type="subcellular location">
    <subcellularLocation>
        <location evidence="1">Mitochondrion</location>
    </subcellularLocation>
</comment>
<evidence type="ECO:0000256" key="5">
    <source>
        <dbReference type="ARBA" id="ARBA00023128"/>
    </source>
</evidence>
<keyword evidence="6" id="KW-0687">Ribonucleoprotein</keyword>
<comment type="similarity">
    <text evidence="2">Belongs to the bacterial ribosomal protein bL32 family.</text>
</comment>
<dbReference type="InterPro" id="IPR011332">
    <property type="entry name" value="Ribosomal_zn-bd"/>
</dbReference>
<dbReference type="GO" id="GO:0006412">
    <property type="term" value="P:translation"/>
    <property type="evidence" value="ECO:0007669"/>
    <property type="project" value="InterPro"/>
</dbReference>
<evidence type="ECO:0000256" key="1">
    <source>
        <dbReference type="ARBA" id="ARBA00004173"/>
    </source>
</evidence>
<organism evidence="8 9">
    <name type="scientific">Lentinula lateritia</name>
    <dbReference type="NCBI Taxonomy" id="40482"/>
    <lineage>
        <taxon>Eukaryota</taxon>
        <taxon>Fungi</taxon>
        <taxon>Dikarya</taxon>
        <taxon>Basidiomycota</taxon>
        <taxon>Agaricomycotina</taxon>
        <taxon>Agaricomycetes</taxon>
        <taxon>Agaricomycetidae</taxon>
        <taxon>Agaricales</taxon>
        <taxon>Marasmiineae</taxon>
        <taxon>Omphalotaceae</taxon>
        <taxon>Lentinula</taxon>
    </lineage>
</organism>
<evidence type="ECO:0000256" key="4">
    <source>
        <dbReference type="ARBA" id="ARBA00022980"/>
    </source>
</evidence>
<dbReference type="Proteomes" id="UP001150238">
    <property type="component" value="Unassembled WGS sequence"/>
</dbReference>
<comment type="caution">
    <text evidence="8">The sequence shown here is derived from an EMBL/GenBank/DDBJ whole genome shotgun (WGS) entry which is preliminary data.</text>
</comment>
<gene>
    <name evidence="8" type="ORF">C8J55DRAFT_450325</name>
</gene>
<reference evidence="8" key="2">
    <citation type="journal article" date="2023" name="Proc. Natl. Acad. Sci. U.S.A.">
        <title>A global phylogenomic analysis of the shiitake genus Lentinula.</title>
        <authorList>
            <person name="Sierra-Patev S."/>
            <person name="Min B."/>
            <person name="Naranjo-Ortiz M."/>
            <person name="Looney B."/>
            <person name="Konkel Z."/>
            <person name="Slot J.C."/>
            <person name="Sakamoto Y."/>
            <person name="Steenwyk J.L."/>
            <person name="Rokas A."/>
            <person name="Carro J."/>
            <person name="Camarero S."/>
            <person name="Ferreira P."/>
            <person name="Molpeceres G."/>
            <person name="Ruiz-Duenas F.J."/>
            <person name="Serrano A."/>
            <person name="Henrissat B."/>
            <person name="Drula E."/>
            <person name="Hughes K.W."/>
            <person name="Mata J.L."/>
            <person name="Ishikawa N.K."/>
            <person name="Vargas-Isla R."/>
            <person name="Ushijima S."/>
            <person name="Smith C.A."/>
            <person name="Donoghue J."/>
            <person name="Ahrendt S."/>
            <person name="Andreopoulos W."/>
            <person name="He G."/>
            <person name="LaButti K."/>
            <person name="Lipzen A."/>
            <person name="Ng V."/>
            <person name="Riley R."/>
            <person name="Sandor L."/>
            <person name="Barry K."/>
            <person name="Martinez A.T."/>
            <person name="Xiao Y."/>
            <person name="Gibbons J.G."/>
            <person name="Terashima K."/>
            <person name="Grigoriev I.V."/>
            <person name="Hibbett D."/>
        </authorList>
    </citation>
    <scope>NUCLEOTIDE SEQUENCE</scope>
    <source>
        <strain evidence="8">Sp2 HRB7682 ss15</strain>
    </source>
</reference>
<evidence type="ECO:0000256" key="3">
    <source>
        <dbReference type="ARBA" id="ARBA00022946"/>
    </source>
</evidence>
<reference evidence="8" key="1">
    <citation type="submission" date="2022-08" db="EMBL/GenBank/DDBJ databases">
        <authorList>
            <consortium name="DOE Joint Genome Institute"/>
            <person name="Min B."/>
            <person name="Riley R."/>
            <person name="Sierra-Patev S."/>
            <person name="Naranjo-Ortiz M."/>
            <person name="Looney B."/>
            <person name="Konkel Z."/>
            <person name="Slot J.C."/>
            <person name="Sakamoto Y."/>
            <person name="Steenwyk J.L."/>
            <person name="Rokas A."/>
            <person name="Carro J."/>
            <person name="Camarero S."/>
            <person name="Ferreira P."/>
            <person name="Molpeceres G."/>
            <person name="Ruiz-Duenas F.J."/>
            <person name="Serrano A."/>
            <person name="Henrissat B."/>
            <person name="Drula E."/>
            <person name="Hughes K.W."/>
            <person name="Mata J.L."/>
            <person name="Ishikawa N.K."/>
            <person name="Vargas-Isla R."/>
            <person name="Ushijima S."/>
            <person name="Smith C.A."/>
            <person name="Ahrendt S."/>
            <person name="Andreopoulos W."/>
            <person name="He G."/>
            <person name="Labutti K."/>
            <person name="Lipzen A."/>
            <person name="Ng V."/>
            <person name="Sandor L."/>
            <person name="Barry K."/>
            <person name="Martinez A.T."/>
            <person name="Xiao Y."/>
            <person name="Gibbons J.G."/>
            <person name="Terashima K."/>
            <person name="Hibbett D.S."/>
            <person name="Grigoriev I.V."/>
        </authorList>
    </citation>
    <scope>NUCLEOTIDE SEQUENCE</scope>
    <source>
        <strain evidence="8">Sp2 HRB7682 ss15</strain>
    </source>
</reference>
<dbReference type="GO" id="GO:0005762">
    <property type="term" value="C:mitochondrial large ribosomal subunit"/>
    <property type="evidence" value="ECO:0007669"/>
    <property type="project" value="TreeGrafter"/>
</dbReference>
<dbReference type="EMBL" id="JANVFS010000007">
    <property type="protein sequence ID" value="KAJ4489295.1"/>
    <property type="molecule type" value="Genomic_DNA"/>
</dbReference>
<protein>
    <recommendedName>
        <fullName evidence="7">Large ribosomal subunit protein bL32m</fullName>
    </recommendedName>
</protein>
<sequence>MASLVFQQSRNILLPAFRAPFSRPLLSASLPLPTFLGGSFKLPSLASLLEELFPRILLAVPKKKVSHSRKAMRAANKGLKDKHNLVHCPGCGSPKLAHHLCPTCYTFLHRIWKSGKKDTHTLS</sequence>
<dbReference type="NCBIfam" id="TIGR01031">
    <property type="entry name" value="rpmF_bact"/>
    <property type="match status" value="1"/>
</dbReference>
<name>A0A9W9DXV2_9AGAR</name>
<dbReference type="GO" id="GO:0003735">
    <property type="term" value="F:structural constituent of ribosome"/>
    <property type="evidence" value="ECO:0007669"/>
    <property type="project" value="InterPro"/>
</dbReference>
<evidence type="ECO:0000256" key="6">
    <source>
        <dbReference type="ARBA" id="ARBA00023274"/>
    </source>
</evidence>
<keyword evidence="3" id="KW-0809">Transit peptide</keyword>
<dbReference type="Pfam" id="PF01783">
    <property type="entry name" value="Ribosomal_L32p"/>
    <property type="match status" value="1"/>
</dbReference>
<dbReference type="AlphaFoldDB" id="A0A9W9DXV2"/>
<keyword evidence="5" id="KW-0496">Mitochondrion</keyword>
<dbReference type="PANTHER" id="PTHR21026">
    <property type="entry name" value="39S RIBOSOMAL PROTEIN L32, MITOCHONDRIAL"/>
    <property type="match status" value="1"/>
</dbReference>
<dbReference type="PANTHER" id="PTHR21026:SF2">
    <property type="entry name" value="LARGE RIBOSOMAL SUBUNIT PROTEIN BL32M"/>
    <property type="match status" value="1"/>
</dbReference>
<evidence type="ECO:0000313" key="8">
    <source>
        <dbReference type="EMBL" id="KAJ4489295.1"/>
    </source>
</evidence>
<evidence type="ECO:0000256" key="7">
    <source>
        <dbReference type="ARBA" id="ARBA00039935"/>
    </source>
</evidence>